<dbReference type="SMART" id="SM00833">
    <property type="entry name" value="CobW_C"/>
    <property type="match status" value="1"/>
</dbReference>
<evidence type="ECO:0000313" key="9">
    <source>
        <dbReference type="EMBL" id="ADG14173.1"/>
    </source>
</evidence>
<dbReference type="PANTHER" id="PTHR13748:SF62">
    <property type="entry name" value="COBW DOMAIN-CONTAINING PROTEIN"/>
    <property type="match status" value="1"/>
</dbReference>
<feature type="region of interest" description="Disordered" evidence="7">
    <location>
        <begin position="289"/>
        <end position="311"/>
    </location>
</feature>
<accession>D5W9V1</accession>
<keyword evidence="3" id="KW-0143">Chaperone</keyword>
<dbReference type="AlphaFoldDB" id="D5W9V1"/>
<dbReference type="GO" id="GO:0016787">
    <property type="term" value="F:hydrolase activity"/>
    <property type="evidence" value="ECO:0007669"/>
    <property type="project" value="UniProtKB-KW"/>
</dbReference>
<proteinExistence type="inferred from homology"/>
<dbReference type="InterPro" id="IPR036627">
    <property type="entry name" value="CobW-likC_sf"/>
</dbReference>
<dbReference type="eggNOG" id="COG0523">
    <property type="taxonomic scope" value="Bacteria"/>
</dbReference>
<dbReference type="HOGENOM" id="CLU_017452_0_0_4"/>
<dbReference type="Pfam" id="PF07683">
    <property type="entry name" value="CobW_C"/>
    <property type="match status" value="1"/>
</dbReference>
<dbReference type="KEGG" id="bge:BC1002_0062"/>
<protein>
    <submittedName>
        <fullName evidence="9">Cobalamin synthesis protein P47K</fullName>
    </submittedName>
</protein>
<sequence length="435" mass="48406">MPAAAPASLRAAGHQQAARRPPLRSPGKYVSITGWIGPRHLAAAAGLTLLASLALAFDHAPFHDLQATHMIPVTILTGFLGSGKTTLLKRILNEKHGMKIAVIENEFGEENIDNEILVQDTTEQIIQMSNGCICCTIRGDLSRVLNDLAAKKQAGEVDFDRVVIETTGLANPGPVAQTFFMDDQIASDFLLDAIITLVDAKHADRQLDEHEVVQRQVGFADRLFITKADLVDERHVGDLRHRLLHMNPKAAIRVVNFGEADIKEIFDLRGFNLNSKLEIDPDFLAEDEHAHSHAHAHDEHGHAHGDHDHDHANCDHDHGHCDHEGHDHGHHHHAHHDDKIKSFVYRSDRPFDPNKLEDFLGGILQIYGEHLLRYKGVLYMKGVDRKVVFQGVHQMMGSDLAAKWQPAEKKTNKMVFIGIELPRDLITDGLDACLA</sequence>
<comment type="similarity">
    <text evidence="4">Belongs to the SIMIBI class G3E GTPase family. ZNG1 subfamily.</text>
</comment>
<gene>
    <name evidence="9" type="ordered locus">BC1002_0062</name>
</gene>
<evidence type="ECO:0000256" key="7">
    <source>
        <dbReference type="SAM" id="MobiDB-lite"/>
    </source>
</evidence>
<comment type="catalytic activity">
    <reaction evidence="6">
        <text>GTP + H2O = GDP + phosphate + H(+)</text>
        <dbReference type="Rhea" id="RHEA:19669"/>
        <dbReference type="ChEBI" id="CHEBI:15377"/>
        <dbReference type="ChEBI" id="CHEBI:15378"/>
        <dbReference type="ChEBI" id="CHEBI:37565"/>
        <dbReference type="ChEBI" id="CHEBI:43474"/>
        <dbReference type="ChEBI" id="CHEBI:58189"/>
    </reaction>
    <physiologicalReaction direction="left-to-right" evidence="6">
        <dbReference type="Rhea" id="RHEA:19670"/>
    </physiologicalReaction>
</comment>
<feature type="compositionally biased region" description="Low complexity" evidence="7">
    <location>
        <begin position="1"/>
        <end position="12"/>
    </location>
</feature>
<evidence type="ECO:0000256" key="3">
    <source>
        <dbReference type="ARBA" id="ARBA00023186"/>
    </source>
</evidence>
<dbReference type="Proteomes" id="UP000002190">
    <property type="component" value="Chromosome 1"/>
</dbReference>
<keyword evidence="2" id="KW-0378">Hydrolase</keyword>
<dbReference type="InterPro" id="IPR051316">
    <property type="entry name" value="Zinc-reg_GTPase_activator"/>
</dbReference>
<evidence type="ECO:0000256" key="4">
    <source>
        <dbReference type="ARBA" id="ARBA00034320"/>
    </source>
</evidence>
<comment type="function">
    <text evidence="5">Zinc chaperone that directly transfers zinc cofactor to target proteins, thereby activating them. Zinc is transferred from the CXCC motif in the GTPase domain to the zinc binding site in target proteins in a process requiring GTP hydrolysis.</text>
</comment>
<dbReference type="STRING" id="640511.BC1002_0062"/>
<dbReference type="Gene3D" id="3.40.50.300">
    <property type="entry name" value="P-loop containing nucleotide triphosphate hydrolases"/>
    <property type="match status" value="1"/>
</dbReference>
<dbReference type="InterPro" id="IPR027417">
    <property type="entry name" value="P-loop_NTPase"/>
</dbReference>
<dbReference type="GO" id="GO:0000166">
    <property type="term" value="F:nucleotide binding"/>
    <property type="evidence" value="ECO:0007669"/>
    <property type="project" value="UniProtKB-KW"/>
</dbReference>
<keyword evidence="1" id="KW-0547">Nucleotide-binding</keyword>
<evidence type="ECO:0000256" key="5">
    <source>
        <dbReference type="ARBA" id="ARBA00045658"/>
    </source>
</evidence>
<feature type="domain" description="CobW C-terminal" evidence="8">
    <location>
        <begin position="340"/>
        <end position="434"/>
    </location>
</feature>
<feature type="region of interest" description="Disordered" evidence="7">
    <location>
        <begin position="1"/>
        <end position="25"/>
    </location>
</feature>
<dbReference type="InterPro" id="IPR003495">
    <property type="entry name" value="CobW/HypB/UreG_nucleotide-bd"/>
</dbReference>
<dbReference type="InterPro" id="IPR011629">
    <property type="entry name" value="CobW-like_C"/>
</dbReference>
<evidence type="ECO:0000256" key="6">
    <source>
        <dbReference type="ARBA" id="ARBA00049117"/>
    </source>
</evidence>
<reference evidence="9 10" key="2">
    <citation type="journal article" date="2012" name="J. Bacteriol.">
        <title>Genome Sequences of Burkholderia sp. Strains CCGE1002 and H160, Isolated from Legume Nodules in Mexico and Brazil.</title>
        <authorList>
            <person name="Ormeno-Orrillo E."/>
            <person name="Rogel M.A."/>
            <person name="Chueire L.M."/>
            <person name="Tiedje J.M."/>
            <person name="Martinez-Romero E."/>
            <person name="Hungria M."/>
        </authorList>
    </citation>
    <scope>NUCLEOTIDE SEQUENCE [LARGE SCALE GENOMIC DNA]</scope>
    <source>
        <strain evidence="9 10">CCGE1002</strain>
    </source>
</reference>
<dbReference type="SUPFAM" id="SSF90002">
    <property type="entry name" value="Hypothetical protein YjiA, C-terminal domain"/>
    <property type="match status" value="1"/>
</dbReference>
<dbReference type="Pfam" id="PF02492">
    <property type="entry name" value="cobW"/>
    <property type="match status" value="1"/>
</dbReference>
<dbReference type="GO" id="GO:0005737">
    <property type="term" value="C:cytoplasm"/>
    <property type="evidence" value="ECO:0007669"/>
    <property type="project" value="TreeGrafter"/>
</dbReference>
<dbReference type="PANTHER" id="PTHR13748">
    <property type="entry name" value="COBW-RELATED"/>
    <property type="match status" value="1"/>
</dbReference>
<reference evidence="9 10" key="1">
    <citation type="submission" date="2010-04" db="EMBL/GenBank/DDBJ databases">
        <title>Complete sequence of chromosome 1 of Burkholderia sp. CCGE1002.</title>
        <authorList>
            <consortium name="US DOE Joint Genome Institute"/>
            <person name="Lucas S."/>
            <person name="Copeland A."/>
            <person name="Lapidus A."/>
            <person name="Cheng J.-F."/>
            <person name="Bruce D."/>
            <person name="Goodwin L."/>
            <person name="Pitluck S."/>
            <person name="Chertkov O."/>
            <person name="Detter J.C."/>
            <person name="Han C."/>
            <person name="Tapia R."/>
            <person name="Land M."/>
            <person name="Hauser L."/>
            <person name="Kyrpides N."/>
            <person name="Ovchinnikova G."/>
            <person name="Martinez-Romero E."/>
            <person name="Hernandez M.A.R."/>
            <person name="Tiedje J.M."/>
            <person name="Woyke T."/>
        </authorList>
    </citation>
    <scope>NUCLEOTIDE SEQUENCE [LARGE SCALE GENOMIC DNA]</scope>
    <source>
        <strain evidence="9 10">CCGE1002</strain>
    </source>
</reference>
<dbReference type="SUPFAM" id="SSF52540">
    <property type="entry name" value="P-loop containing nucleoside triphosphate hydrolases"/>
    <property type="match status" value="1"/>
</dbReference>
<evidence type="ECO:0000256" key="2">
    <source>
        <dbReference type="ARBA" id="ARBA00022801"/>
    </source>
</evidence>
<evidence type="ECO:0000259" key="8">
    <source>
        <dbReference type="SMART" id="SM00833"/>
    </source>
</evidence>
<dbReference type="EMBL" id="CP002013">
    <property type="protein sequence ID" value="ADG14173.1"/>
    <property type="molecule type" value="Genomic_DNA"/>
</dbReference>
<evidence type="ECO:0000256" key="1">
    <source>
        <dbReference type="ARBA" id="ARBA00022741"/>
    </source>
</evidence>
<evidence type="ECO:0000313" key="10">
    <source>
        <dbReference type="Proteomes" id="UP000002190"/>
    </source>
</evidence>
<dbReference type="CDD" id="cd03112">
    <property type="entry name" value="CobW-like"/>
    <property type="match status" value="1"/>
</dbReference>
<organism evidence="9 10">
    <name type="scientific">Paraburkholderia atlantica</name>
    <dbReference type="NCBI Taxonomy" id="2654982"/>
    <lineage>
        <taxon>Bacteria</taxon>
        <taxon>Pseudomonadati</taxon>
        <taxon>Pseudomonadota</taxon>
        <taxon>Betaproteobacteria</taxon>
        <taxon>Burkholderiales</taxon>
        <taxon>Burkholderiaceae</taxon>
        <taxon>Paraburkholderia</taxon>
    </lineage>
</organism>
<dbReference type="Gene3D" id="3.30.1220.10">
    <property type="entry name" value="CobW-like, C-terminal domain"/>
    <property type="match status" value="1"/>
</dbReference>
<name>D5W9V1_PARAM</name>